<dbReference type="Gene3D" id="3.90.226.10">
    <property type="entry name" value="2-enoyl-CoA Hydratase, Chain A, domain 1"/>
    <property type="match status" value="1"/>
</dbReference>
<dbReference type="Gene3D" id="1.10.12.10">
    <property type="entry name" value="Lyase 2-enoyl-coa Hydratase, Chain A, domain 2"/>
    <property type="match status" value="1"/>
</dbReference>
<evidence type="ECO:0000256" key="4">
    <source>
        <dbReference type="ARBA" id="ARBA00022832"/>
    </source>
</evidence>
<dbReference type="GO" id="GO:0016853">
    <property type="term" value="F:isomerase activity"/>
    <property type="evidence" value="ECO:0007669"/>
    <property type="project" value="UniProtKB-KW"/>
</dbReference>
<evidence type="ECO:0000256" key="1">
    <source>
        <dbReference type="ARBA" id="ARBA00002994"/>
    </source>
</evidence>
<dbReference type="AlphaFoldDB" id="A0A7W1X9X3"/>
<evidence type="ECO:0000256" key="6">
    <source>
        <dbReference type="ARBA" id="ARBA00023239"/>
    </source>
</evidence>
<evidence type="ECO:0000256" key="8">
    <source>
        <dbReference type="ARBA" id="ARBA00023717"/>
    </source>
</evidence>
<name>A0A7W1X9X3_9BACL</name>
<reference evidence="11 12" key="1">
    <citation type="submission" date="2020-07" db="EMBL/GenBank/DDBJ databases">
        <authorList>
            <person name="Feng H."/>
        </authorList>
    </citation>
    <scope>NUCLEOTIDE SEQUENCE [LARGE SCALE GENOMIC DNA]</scope>
    <source>
        <strain evidence="12">s-11</strain>
    </source>
</reference>
<dbReference type="SUPFAM" id="SSF52096">
    <property type="entry name" value="ClpP/crotonase"/>
    <property type="match status" value="1"/>
</dbReference>
<dbReference type="FunFam" id="3.90.226.10:FF:000019">
    <property type="entry name" value="Enoyl-CoA hydratase, mitochondrial"/>
    <property type="match status" value="1"/>
</dbReference>
<dbReference type="EMBL" id="JACEIP010000009">
    <property type="protein sequence ID" value="MBA4542736.1"/>
    <property type="molecule type" value="Genomic_DNA"/>
</dbReference>
<evidence type="ECO:0000313" key="11">
    <source>
        <dbReference type="EMBL" id="MBA4542736.1"/>
    </source>
</evidence>
<dbReference type="PANTHER" id="PTHR11941">
    <property type="entry name" value="ENOYL-COA HYDRATASE-RELATED"/>
    <property type="match status" value="1"/>
</dbReference>
<dbReference type="GO" id="GO:0006635">
    <property type="term" value="P:fatty acid beta-oxidation"/>
    <property type="evidence" value="ECO:0007669"/>
    <property type="project" value="TreeGrafter"/>
</dbReference>
<dbReference type="PROSITE" id="PS00166">
    <property type="entry name" value="ENOYL_COA_HYDRATASE"/>
    <property type="match status" value="1"/>
</dbReference>
<dbReference type="InterPro" id="IPR014748">
    <property type="entry name" value="Enoyl-CoA_hydra_C"/>
</dbReference>
<keyword evidence="4" id="KW-0276">Fatty acid metabolism</keyword>
<keyword evidence="12" id="KW-1185">Reference proteome</keyword>
<evidence type="ECO:0000256" key="9">
    <source>
        <dbReference type="ARBA" id="ARBA00068643"/>
    </source>
</evidence>
<keyword evidence="5" id="KW-0443">Lipid metabolism</keyword>
<comment type="catalytic activity">
    <reaction evidence="8">
        <text>a 4-saturated-(3S)-3-hydroxyacyl-CoA = a (3E)-enoyl-CoA + H2O</text>
        <dbReference type="Rhea" id="RHEA:20724"/>
        <dbReference type="ChEBI" id="CHEBI:15377"/>
        <dbReference type="ChEBI" id="CHEBI:58521"/>
        <dbReference type="ChEBI" id="CHEBI:137480"/>
        <dbReference type="EC" id="4.2.1.17"/>
    </reaction>
</comment>
<dbReference type="InterPro" id="IPR018376">
    <property type="entry name" value="Enoyl-CoA_hyd/isom_CS"/>
</dbReference>
<dbReference type="RefSeq" id="WP_033100146.1">
    <property type="nucleotide sequence ID" value="NZ_JACEIP010000009.1"/>
</dbReference>
<organism evidence="11 12">
    <name type="scientific">Thermoactinomyces daqus</name>
    <dbReference type="NCBI Taxonomy" id="1329516"/>
    <lineage>
        <taxon>Bacteria</taxon>
        <taxon>Bacillati</taxon>
        <taxon>Bacillota</taxon>
        <taxon>Bacilli</taxon>
        <taxon>Bacillales</taxon>
        <taxon>Thermoactinomycetaceae</taxon>
        <taxon>Thermoactinomyces</taxon>
    </lineage>
</organism>
<evidence type="ECO:0000256" key="2">
    <source>
        <dbReference type="ARBA" id="ARBA00005254"/>
    </source>
</evidence>
<comment type="similarity">
    <text evidence="2 10">Belongs to the enoyl-CoA hydratase/isomerase family.</text>
</comment>
<evidence type="ECO:0000256" key="5">
    <source>
        <dbReference type="ARBA" id="ARBA00023098"/>
    </source>
</evidence>
<sequence>MDEPLILVEREGRVGIVRLNRPRVLNALNTSLMKELADVLEEMDRDENIGCIILTGQGKAFAAGADISEMADAAPFQFVGNAYFADWQRVRRVEKPLIAAVAGYALGGGNELAMCCDIIIAAETARFGQPEILLGVIPGAGGTQRLTRSVGKGKAMEMILTGDPITAEEALDWGLINRVVPPEQLEPEALSLAQKIAEKPPLAVKMAKQAILRAQEMSLEQGLHFEQLAFGMLFSTEDQREGMNAFIEKRKAQFKGK</sequence>
<dbReference type="EC" id="4.2.1.17" evidence="3"/>
<comment type="caution">
    <text evidence="11">The sequence shown here is derived from an EMBL/GenBank/DDBJ whole genome shotgun (WGS) entry which is preliminary data.</text>
</comment>
<evidence type="ECO:0000313" key="12">
    <source>
        <dbReference type="Proteomes" id="UP000530514"/>
    </source>
</evidence>
<keyword evidence="11" id="KW-0413">Isomerase</keyword>
<dbReference type="FunFam" id="1.10.12.10:FF:000001">
    <property type="entry name" value="Probable enoyl-CoA hydratase, mitochondrial"/>
    <property type="match status" value="1"/>
</dbReference>
<evidence type="ECO:0000256" key="3">
    <source>
        <dbReference type="ARBA" id="ARBA00012076"/>
    </source>
</evidence>
<dbReference type="CDD" id="cd06558">
    <property type="entry name" value="crotonase-like"/>
    <property type="match status" value="1"/>
</dbReference>
<dbReference type="Pfam" id="PF00378">
    <property type="entry name" value="ECH_1"/>
    <property type="match status" value="1"/>
</dbReference>
<keyword evidence="6" id="KW-0456">Lyase</keyword>
<dbReference type="Proteomes" id="UP000530514">
    <property type="component" value="Unassembled WGS sequence"/>
</dbReference>
<accession>A0A7W1X9X3</accession>
<evidence type="ECO:0000256" key="10">
    <source>
        <dbReference type="RuleBase" id="RU003707"/>
    </source>
</evidence>
<evidence type="ECO:0000256" key="7">
    <source>
        <dbReference type="ARBA" id="ARBA00023709"/>
    </source>
</evidence>
<proteinExistence type="inferred from homology"/>
<gene>
    <name evidence="11" type="ORF">H1164_07450</name>
</gene>
<dbReference type="GO" id="GO:0004300">
    <property type="term" value="F:enoyl-CoA hydratase activity"/>
    <property type="evidence" value="ECO:0007669"/>
    <property type="project" value="UniProtKB-EC"/>
</dbReference>
<dbReference type="OrthoDB" id="254175at2"/>
<dbReference type="PANTHER" id="PTHR11941:SF54">
    <property type="entry name" value="ENOYL-COA HYDRATASE, MITOCHONDRIAL"/>
    <property type="match status" value="1"/>
</dbReference>
<comment type="catalytic activity">
    <reaction evidence="7">
        <text>a (3S)-3-hydroxyacyl-CoA = a (2E)-enoyl-CoA + H2O</text>
        <dbReference type="Rhea" id="RHEA:16105"/>
        <dbReference type="ChEBI" id="CHEBI:15377"/>
        <dbReference type="ChEBI" id="CHEBI:57318"/>
        <dbReference type="ChEBI" id="CHEBI:58856"/>
        <dbReference type="EC" id="4.2.1.17"/>
    </reaction>
</comment>
<dbReference type="InterPro" id="IPR001753">
    <property type="entry name" value="Enoyl-CoA_hydra/iso"/>
</dbReference>
<protein>
    <recommendedName>
        <fullName evidence="9">Probable enoyl-CoA hydratase echA8</fullName>
        <ecNumber evidence="3">4.2.1.17</ecNumber>
    </recommendedName>
</protein>
<comment type="function">
    <text evidence="1">Could possibly oxidize fatty acids using specific components.</text>
</comment>
<dbReference type="InterPro" id="IPR029045">
    <property type="entry name" value="ClpP/crotonase-like_dom_sf"/>
</dbReference>